<accession>A0ABX1VYT8</accession>
<feature type="domain" description="HTH araC/xylS-type" evidence="3">
    <location>
        <begin position="11"/>
        <end position="71"/>
    </location>
</feature>
<evidence type="ECO:0000313" key="5">
    <source>
        <dbReference type="Proteomes" id="UP000566071"/>
    </source>
</evidence>
<dbReference type="EMBL" id="JABFCR010000003">
    <property type="protein sequence ID" value="NNU33137.1"/>
    <property type="molecule type" value="Genomic_DNA"/>
</dbReference>
<keyword evidence="5" id="KW-1185">Reference proteome</keyword>
<proteinExistence type="predicted"/>
<dbReference type="InterPro" id="IPR009057">
    <property type="entry name" value="Homeodomain-like_sf"/>
</dbReference>
<evidence type="ECO:0000313" key="4">
    <source>
        <dbReference type="EMBL" id="NNU33137.1"/>
    </source>
</evidence>
<name>A0ABX1VYT8_9SPHI</name>
<sequence>MCFLPDQSLRGCNFNDFVNGYRVNEVLRRIPLERHKTLVGIALDAGFSSRSTFQQVFRQHTGKQPSEFLPKTSEIAISDV</sequence>
<comment type="caution">
    <text evidence="4">The sequence shown here is derived from an EMBL/GenBank/DDBJ whole genome shotgun (WGS) entry which is preliminary data.</text>
</comment>
<evidence type="ECO:0000256" key="1">
    <source>
        <dbReference type="ARBA" id="ARBA00023015"/>
    </source>
</evidence>
<gene>
    <name evidence="4" type="ORF">HK413_01195</name>
</gene>
<keyword evidence="1" id="KW-0805">Transcription regulation</keyword>
<organism evidence="4 5">
    <name type="scientific">Mucilaginibacter humi</name>
    <dbReference type="NCBI Taxonomy" id="2732510"/>
    <lineage>
        <taxon>Bacteria</taxon>
        <taxon>Pseudomonadati</taxon>
        <taxon>Bacteroidota</taxon>
        <taxon>Sphingobacteriia</taxon>
        <taxon>Sphingobacteriales</taxon>
        <taxon>Sphingobacteriaceae</taxon>
        <taxon>Mucilaginibacter</taxon>
    </lineage>
</organism>
<protein>
    <submittedName>
        <fullName evidence="4">AraC family transcriptional regulator</fullName>
    </submittedName>
</protein>
<dbReference type="Pfam" id="PF12833">
    <property type="entry name" value="HTH_18"/>
    <property type="match status" value="1"/>
</dbReference>
<reference evidence="4 5" key="1">
    <citation type="submission" date="2020-05" db="EMBL/GenBank/DDBJ databases">
        <authorList>
            <person name="Khan S.A."/>
            <person name="Jeon C.O."/>
            <person name="Chun B.H."/>
        </authorList>
    </citation>
    <scope>NUCLEOTIDE SEQUENCE [LARGE SCALE GENOMIC DNA]</scope>
    <source>
        <strain evidence="4 5">S1162</strain>
    </source>
</reference>
<dbReference type="InterPro" id="IPR018060">
    <property type="entry name" value="HTH_AraC"/>
</dbReference>
<keyword evidence="2" id="KW-0804">Transcription</keyword>
<dbReference type="SMART" id="SM00342">
    <property type="entry name" value="HTH_ARAC"/>
    <property type="match status" value="1"/>
</dbReference>
<dbReference type="Gene3D" id="1.10.10.60">
    <property type="entry name" value="Homeodomain-like"/>
    <property type="match status" value="1"/>
</dbReference>
<evidence type="ECO:0000259" key="3">
    <source>
        <dbReference type="PROSITE" id="PS01124"/>
    </source>
</evidence>
<dbReference type="SUPFAM" id="SSF46689">
    <property type="entry name" value="Homeodomain-like"/>
    <property type="match status" value="1"/>
</dbReference>
<dbReference type="Proteomes" id="UP000566071">
    <property type="component" value="Unassembled WGS sequence"/>
</dbReference>
<evidence type="ECO:0000256" key="2">
    <source>
        <dbReference type="ARBA" id="ARBA00023163"/>
    </source>
</evidence>
<dbReference type="PROSITE" id="PS01124">
    <property type="entry name" value="HTH_ARAC_FAMILY_2"/>
    <property type="match status" value="1"/>
</dbReference>